<evidence type="ECO:0000256" key="4">
    <source>
        <dbReference type="SAM" id="Coils"/>
    </source>
</evidence>
<comment type="similarity">
    <text evidence="1">Belongs to the type-I restriction system S methylase family.</text>
</comment>
<dbReference type="PANTHER" id="PTHR30408">
    <property type="entry name" value="TYPE-1 RESTRICTION ENZYME ECOKI SPECIFICITY PROTEIN"/>
    <property type="match status" value="1"/>
</dbReference>
<dbReference type="REBASE" id="306296">
    <property type="entry name" value="S.MarArch1ORF362P"/>
</dbReference>
<dbReference type="GO" id="GO:0009035">
    <property type="term" value="F:type I site-specific deoxyribonuclease activity"/>
    <property type="evidence" value="ECO:0007669"/>
    <property type="project" value="UniProtKB-EC"/>
</dbReference>
<proteinExistence type="inferred from homology"/>
<dbReference type="AlphaFoldDB" id="A0A8B3S4F6"/>
<evidence type="ECO:0000313" key="7">
    <source>
        <dbReference type="Proteomes" id="UP000291831"/>
    </source>
</evidence>
<feature type="coiled-coil region" evidence="4">
    <location>
        <begin position="387"/>
        <end position="414"/>
    </location>
</feature>
<accession>A0A8B3S4F6</accession>
<evidence type="ECO:0000313" key="6">
    <source>
        <dbReference type="EMBL" id="RZB32685.1"/>
    </source>
</evidence>
<protein>
    <submittedName>
        <fullName evidence="6">Type I restriction enzyme, S subunit</fullName>
        <ecNumber evidence="6">3.1.21.3</ecNumber>
    </submittedName>
</protein>
<feature type="domain" description="Type I restriction modification DNA specificity" evidence="5">
    <location>
        <begin position="18"/>
        <end position="192"/>
    </location>
</feature>
<dbReference type="GO" id="GO:0003677">
    <property type="term" value="F:DNA binding"/>
    <property type="evidence" value="ECO:0007669"/>
    <property type="project" value="UniProtKB-KW"/>
</dbReference>
<dbReference type="SUPFAM" id="SSF116734">
    <property type="entry name" value="DNA methylase specificity domain"/>
    <property type="match status" value="2"/>
</dbReference>
<dbReference type="Gene3D" id="3.90.220.20">
    <property type="entry name" value="DNA methylase specificity domains"/>
    <property type="match status" value="2"/>
</dbReference>
<dbReference type="PANTHER" id="PTHR30408:SF12">
    <property type="entry name" value="TYPE I RESTRICTION ENZYME MJAVIII SPECIFICITY SUBUNIT"/>
    <property type="match status" value="1"/>
</dbReference>
<dbReference type="EMBL" id="RPGO01000005">
    <property type="protein sequence ID" value="RZB32685.1"/>
    <property type="molecule type" value="Genomic_DNA"/>
</dbReference>
<comment type="caution">
    <text evidence="6">The sequence shown here is derived from an EMBL/GenBank/DDBJ whole genome shotgun (WGS) entry which is preliminary data.</text>
</comment>
<name>A0A8B3S4F6_9EURY</name>
<keyword evidence="4" id="KW-0175">Coiled coil</keyword>
<sequence length="423" mass="47709">MEVKVKPGYEQTDVGMIPEDWGLICYADYLNIISGIGFKKSEYCDIGIRLLRIDNVSYGQISWDSIAYLPFQYTKKFPNLVLLEGDILLALNRPITNNQLKLARMNAEDSPAILYQRVGKIEVINRKLNKKFAYFVLRKYVRKFVEESSVGSDQPFVSTTKLKKICIPLPPLPEQTTIATALSDADALIQSLERFIAKKRDIKQGAMQELLTGKKRLPGFEEMKGYKKTEVGVIPVDWEVKPLSHLVYFTNGKAHESSIKDDGKYVVVNSKFISSEGKVIKHTDNCFCSTDSGNILMVMSDVPNGKAIAKCFFVDTDNYYTVNQRICSLKAKVDDPKLLFFLIDRNKYYLSFDDGVNQTNLRKDDVLVCPIPHPPTIAEQTAIATALSDMDAEIAALDSKLAKARQIKEGMMQELLTGRIRLT</sequence>
<evidence type="ECO:0000256" key="3">
    <source>
        <dbReference type="ARBA" id="ARBA00023125"/>
    </source>
</evidence>
<keyword evidence="3" id="KW-0238">DNA-binding</keyword>
<keyword evidence="2" id="KW-0680">Restriction system</keyword>
<evidence type="ECO:0000259" key="5">
    <source>
        <dbReference type="Pfam" id="PF01420"/>
    </source>
</evidence>
<dbReference type="Pfam" id="PF01420">
    <property type="entry name" value="Methylase_S"/>
    <property type="match status" value="2"/>
</dbReference>
<dbReference type="Gene3D" id="1.10.287.1120">
    <property type="entry name" value="Bipartite methylase S protein"/>
    <property type="match status" value="2"/>
</dbReference>
<dbReference type="Proteomes" id="UP000291831">
    <property type="component" value="Unassembled WGS sequence"/>
</dbReference>
<keyword evidence="6" id="KW-0378">Hydrolase</keyword>
<reference evidence="7" key="1">
    <citation type="submission" date="2019-01" db="EMBL/GenBank/DDBJ databases">
        <title>Anaerobic oxidation of ethane by archaea from a marine hydrocarbon seep.</title>
        <authorList>
            <person name="Musat F."/>
        </authorList>
    </citation>
    <scope>NUCLEOTIDE SEQUENCE [LARGE SCALE GENOMIC DNA]</scope>
</reference>
<dbReference type="InterPro" id="IPR044946">
    <property type="entry name" value="Restrct_endonuc_typeI_TRD_sf"/>
</dbReference>
<dbReference type="EC" id="3.1.21.3" evidence="6"/>
<feature type="domain" description="Type I restriction modification DNA specificity" evidence="5">
    <location>
        <begin position="235"/>
        <end position="395"/>
    </location>
</feature>
<dbReference type="InterPro" id="IPR052021">
    <property type="entry name" value="Type-I_RS_S_subunit"/>
</dbReference>
<evidence type="ECO:0000256" key="2">
    <source>
        <dbReference type="ARBA" id="ARBA00022747"/>
    </source>
</evidence>
<evidence type="ECO:0000256" key="1">
    <source>
        <dbReference type="ARBA" id="ARBA00010923"/>
    </source>
</evidence>
<organism evidence="6 7">
    <name type="scientific">Candidatus Argoarchaeum ethanivorans</name>
    <dbReference type="NCBI Taxonomy" id="2608793"/>
    <lineage>
        <taxon>Archaea</taxon>
        <taxon>Methanobacteriati</taxon>
        <taxon>Methanobacteriota</taxon>
        <taxon>Stenosarchaea group</taxon>
        <taxon>Methanomicrobia</taxon>
        <taxon>Methanosarcinales</taxon>
        <taxon>Methanosarcinales incertae sedis</taxon>
        <taxon>GOM Arc I cluster</taxon>
        <taxon>Candidatus Argoarchaeum</taxon>
    </lineage>
</organism>
<gene>
    <name evidence="6" type="ORF">AEth_00363</name>
</gene>
<dbReference type="GO" id="GO:0009307">
    <property type="term" value="P:DNA restriction-modification system"/>
    <property type="evidence" value="ECO:0007669"/>
    <property type="project" value="UniProtKB-KW"/>
</dbReference>
<dbReference type="InterPro" id="IPR000055">
    <property type="entry name" value="Restrct_endonuc_typeI_TRD"/>
</dbReference>
<dbReference type="CDD" id="cd17259">
    <property type="entry name" value="RMtype1_S_StySKI-TRD2-CR2_like"/>
    <property type="match status" value="1"/>
</dbReference>